<reference evidence="2" key="1">
    <citation type="submission" date="2016-10" db="EMBL/GenBank/DDBJ databases">
        <authorList>
            <person name="de Groot N.N."/>
        </authorList>
    </citation>
    <scope>NUCLEOTIDE SEQUENCE</scope>
</reference>
<name>A0A1W1EBF6_9ZZZZ</name>
<gene>
    <name evidence="2" type="ORF">MNB_SV-5-287</name>
</gene>
<evidence type="ECO:0000256" key="1">
    <source>
        <dbReference type="SAM" id="Phobius"/>
    </source>
</evidence>
<feature type="transmembrane region" description="Helical" evidence="1">
    <location>
        <begin position="178"/>
        <end position="196"/>
    </location>
</feature>
<keyword evidence="1" id="KW-1133">Transmembrane helix</keyword>
<sequence length="310" mass="35400">MNFLGNNKELLLVYRNMPRQQLSHTVNIMLTPQFYTLKKENLPIQYAFQAKKIAPSLFDTLLEDSHTYDYFVYKDEDEWVFIAYSQEQIRTFLTSKGIAIENIGKVYFAQQSEKLFDQPVLLGEKNALVNIDKSIVVVPKTALSENVNAGRFSNAYTPNKGVTLEGAYSSLLNKQQTIAIASILSIFAIIFFVEGWQYRDSSDNIKSEVRALMEEYPALQSQYTRQSVSKKYKAIDSKERRKREMIKTLSGMIFKGVKVDTFAMDDKSFQVTFNCKDVKVAMQLKKLAKKVGFSSVKTLTGNAVSIEEKL</sequence>
<accession>A0A1W1EBF6</accession>
<keyword evidence="1" id="KW-0812">Transmembrane</keyword>
<protein>
    <recommendedName>
        <fullName evidence="3">GspL periplasmic domain-containing protein</fullName>
    </recommendedName>
</protein>
<dbReference type="EMBL" id="FPKX01000004">
    <property type="protein sequence ID" value="SFZ97358.1"/>
    <property type="molecule type" value="Genomic_DNA"/>
</dbReference>
<evidence type="ECO:0000313" key="2">
    <source>
        <dbReference type="EMBL" id="SFZ97358.1"/>
    </source>
</evidence>
<organism evidence="2">
    <name type="scientific">hydrothermal vent metagenome</name>
    <dbReference type="NCBI Taxonomy" id="652676"/>
    <lineage>
        <taxon>unclassified sequences</taxon>
        <taxon>metagenomes</taxon>
        <taxon>ecological metagenomes</taxon>
    </lineage>
</organism>
<keyword evidence="1" id="KW-0472">Membrane</keyword>
<dbReference type="AlphaFoldDB" id="A0A1W1EBF6"/>
<proteinExistence type="predicted"/>
<evidence type="ECO:0008006" key="3">
    <source>
        <dbReference type="Google" id="ProtNLM"/>
    </source>
</evidence>